<dbReference type="PANTHER" id="PTHR42988:SF2">
    <property type="entry name" value="CYCLIC NUCLEOTIDE PHOSPHODIESTERASE CBUA0032-RELATED"/>
    <property type="match status" value="1"/>
</dbReference>
<dbReference type="Gene3D" id="3.60.21.10">
    <property type="match status" value="1"/>
</dbReference>
<evidence type="ECO:0000259" key="5">
    <source>
        <dbReference type="Pfam" id="PF00149"/>
    </source>
</evidence>
<gene>
    <name evidence="6" type="ORF">VQ7734_02015</name>
</gene>
<evidence type="ECO:0000256" key="1">
    <source>
        <dbReference type="ARBA" id="ARBA00022723"/>
    </source>
</evidence>
<comment type="similarity">
    <text evidence="4">Belongs to the cyclic nucleotide phosphodiesterase class-III family.</text>
</comment>
<dbReference type="InterPro" id="IPR004843">
    <property type="entry name" value="Calcineurin-like_PHP"/>
</dbReference>
<dbReference type="EMBL" id="FRFG01000023">
    <property type="protein sequence ID" value="SHO56246.1"/>
    <property type="molecule type" value="Genomic_DNA"/>
</dbReference>
<dbReference type="InterPro" id="IPR050884">
    <property type="entry name" value="CNP_phosphodiesterase-III"/>
</dbReference>
<keyword evidence="1" id="KW-0479">Metal-binding</keyword>
<proteinExistence type="inferred from homology"/>
<dbReference type="GO" id="GO:0046872">
    <property type="term" value="F:metal ion binding"/>
    <property type="evidence" value="ECO:0007669"/>
    <property type="project" value="UniProtKB-KW"/>
</dbReference>
<dbReference type="GO" id="GO:0016787">
    <property type="term" value="F:hydrolase activity"/>
    <property type="evidence" value="ECO:0007669"/>
    <property type="project" value="UniProtKB-KW"/>
</dbReference>
<dbReference type="PANTHER" id="PTHR42988">
    <property type="entry name" value="PHOSPHOHYDROLASE"/>
    <property type="match status" value="1"/>
</dbReference>
<dbReference type="AlphaFoldDB" id="A0A1M7YUU9"/>
<dbReference type="InterPro" id="IPR006311">
    <property type="entry name" value="TAT_signal"/>
</dbReference>
<dbReference type="SUPFAM" id="SSF56300">
    <property type="entry name" value="Metallo-dependent phosphatases"/>
    <property type="match status" value="1"/>
</dbReference>
<organism evidence="6 7">
    <name type="scientific">Vibrio quintilis</name>
    <dbReference type="NCBI Taxonomy" id="1117707"/>
    <lineage>
        <taxon>Bacteria</taxon>
        <taxon>Pseudomonadati</taxon>
        <taxon>Pseudomonadota</taxon>
        <taxon>Gammaproteobacteria</taxon>
        <taxon>Vibrionales</taxon>
        <taxon>Vibrionaceae</taxon>
        <taxon>Vibrio</taxon>
    </lineage>
</organism>
<keyword evidence="3" id="KW-0408">Iron</keyword>
<dbReference type="Pfam" id="PF00149">
    <property type="entry name" value="Metallophos"/>
    <property type="match status" value="1"/>
</dbReference>
<reference evidence="7" key="1">
    <citation type="submission" date="2016-12" db="EMBL/GenBank/DDBJ databases">
        <authorList>
            <person name="Rodrigo-Torres L."/>
            <person name="Arahal R.D."/>
            <person name="Lucena T."/>
        </authorList>
    </citation>
    <scope>NUCLEOTIDE SEQUENCE [LARGE SCALE GENOMIC DNA]</scope>
</reference>
<evidence type="ECO:0000313" key="7">
    <source>
        <dbReference type="Proteomes" id="UP000184600"/>
    </source>
</evidence>
<evidence type="ECO:0000256" key="4">
    <source>
        <dbReference type="ARBA" id="ARBA00025742"/>
    </source>
</evidence>
<dbReference type="STRING" id="1117707.VQ7734_02015"/>
<accession>A0A1M7YUU9</accession>
<evidence type="ECO:0000256" key="2">
    <source>
        <dbReference type="ARBA" id="ARBA00022801"/>
    </source>
</evidence>
<dbReference type="Proteomes" id="UP000184600">
    <property type="component" value="Unassembled WGS sequence"/>
</dbReference>
<protein>
    <submittedName>
        <fullName evidence="6">Calcineurin-like phosphoesterase superfamily domain protein</fullName>
    </submittedName>
</protein>
<keyword evidence="7" id="KW-1185">Reference proteome</keyword>
<name>A0A1M7YUU9_9VIBR</name>
<dbReference type="PROSITE" id="PS51318">
    <property type="entry name" value="TAT"/>
    <property type="match status" value="1"/>
</dbReference>
<keyword evidence="2" id="KW-0378">Hydrolase</keyword>
<sequence>MINQTRRHFLKTSAFLGASASVGFSLTGCNGNSETESPGLRFAVLSDLHVYDTSLGKDGSAFESYVASDRKMLEQSAEILSAMVEKLLAVDGLQAVIIPGDLTKDGELVCHQKVTSLLQPLRDAGVAVFVVPGNHDINNPDAVSFSGETTTQVESVTASKFAEIYQDFGYDAAIARHDNSLSYVAEPVEGIWLLGLDSCKYSDEDNAESPETSGQLTSDLLNWISDQLSSAQAQNKTVFGMLHHGIVPHFGSQPDFFSEYLVDDYENVGKQLATSGLNLVFTGHFHAQDIVSADYNEDGSLMMYDVETGSVVTSPCPFRLIDLDTASGTMSITSTDIDSIDSMEDFATYKESFIYTGMMNLYKVMLPETLEKMGVTLGEEELATLETLAAALHVAHYKGDEAADQTTLAALTQMINSGDATTAYMGSKLYQLAVDDGLADNSVSLSPWSENTAMIHNLLHRIQQTA</sequence>
<dbReference type="PROSITE" id="PS51257">
    <property type="entry name" value="PROKAR_LIPOPROTEIN"/>
    <property type="match status" value="1"/>
</dbReference>
<evidence type="ECO:0000256" key="3">
    <source>
        <dbReference type="ARBA" id="ARBA00023004"/>
    </source>
</evidence>
<dbReference type="InterPro" id="IPR029052">
    <property type="entry name" value="Metallo-depent_PP-like"/>
</dbReference>
<dbReference type="RefSeq" id="WP_073582032.1">
    <property type="nucleotide sequence ID" value="NZ_AP024897.1"/>
</dbReference>
<dbReference type="OrthoDB" id="5695107at2"/>
<evidence type="ECO:0000313" key="6">
    <source>
        <dbReference type="EMBL" id="SHO56246.1"/>
    </source>
</evidence>
<feature type="domain" description="Calcineurin-like phosphoesterase" evidence="5">
    <location>
        <begin position="40"/>
        <end position="287"/>
    </location>
</feature>